<dbReference type="OrthoDB" id="10412111at2759"/>
<dbReference type="Proteomes" id="UP000281553">
    <property type="component" value="Unassembled WGS sequence"/>
</dbReference>
<reference evidence="1 2" key="1">
    <citation type="submission" date="2018-11" db="EMBL/GenBank/DDBJ databases">
        <authorList>
            <consortium name="Pathogen Informatics"/>
        </authorList>
    </citation>
    <scope>NUCLEOTIDE SEQUENCE [LARGE SCALE GENOMIC DNA]</scope>
</reference>
<organism evidence="1 2">
    <name type="scientific">Dibothriocephalus latus</name>
    <name type="common">Fish tapeworm</name>
    <name type="synonym">Diphyllobothrium latum</name>
    <dbReference type="NCBI Taxonomy" id="60516"/>
    <lineage>
        <taxon>Eukaryota</taxon>
        <taxon>Metazoa</taxon>
        <taxon>Spiralia</taxon>
        <taxon>Lophotrochozoa</taxon>
        <taxon>Platyhelminthes</taxon>
        <taxon>Cestoda</taxon>
        <taxon>Eucestoda</taxon>
        <taxon>Diphyllobothriidea</taxon>
        <taxon>Diphyllobothriidae</taxon>
        <taxon>Dibothriocephalus</taxon>
    </lineage>
</organism>
<sequence length="126" mass="14567">MDYLWHLVFVADDRVAQIGIDMLQTLYTNLDHKLLPQQRQINQEFLKKCFVPLAASHKQVVDILSAHMSDAPIKPTGFIDTLSDSEKTPLAEKMRCMHRVVQMLQRFLVESDHLFEGPRLRLPLAL</sequence>
<name>A0A3P6PZN7_DIBLA</name>
<proteinExistence type="predicted"/>
<accession>A0A3P6PZN7</accession>
<keyword evidence="2" id="KW-1185">Reference proteome</keyword>
<protein>
    <submittedName>
        <fullName evidence="1">Uncharacterized protein</fullName>
    </submittedName>
</protein>
<evidence type="ECO:0000313" key="1">
    <source>
        <dbReference type="EMBL" id="VDK37500.1"/>
    </source>
</evidence>
<evidence type="ECO:0000313" key="2">
    <source>
        <dbReference type="Proteomes" id="UP000281553"/>
    </source>
</evidence>
<gene>
    <name evidence="1" type="ORF">DILT_LOCUS865</name>
</gene>
<dbReference type="AlphaFoldDB" id="A0A3P6PZN7"/>
<dbReference type="SMR" id="A0A3P6PZN7"/>
<dbReference type="EMBL" id="UYRU01004485">
    <property type="protein sequence ID" value="VDK37500.1"/>
    <property type="molecule type" value="Genomic_DNA"/>
</dbReference>